<keyword evidence="2" id="KW-1185">Reference proteome</keyword>
<evidence type="ECO:0000313" key="2">
    <source>
        <dbReference type="Proteomes" id="UP000324222"/>
    </source>
</evidence>
<evidence type="ECO:0000313" key="1">
    <source>
        <dbReference type="EMBL" id="MPC19282.1"/>
    </source>
</evidence>
<reference evidence="1 2" key="1">
    <citation type="submission" date="2019-05" db="EMBL/GenBank/DDBJ databases">
        <title>Another draft genome of Portunus trituberculatus and its Hox gene families provides insights of decapod evolution.</title>
        <authorList>
            <person name="Jeong J.-H."/>
            <person name="Song I."/>
            <person name="Kim S."/>
            <person name="Choi T."/>
            <person name="Kim D."/>
            <person name="Ryu S."/>
            <person name="Kim W."/>
        </authorList>
    </citation>
    <scope>NUCLEOTIDE SEQUENCE [LARGE SCALE GENOMIC DNA]</scope>
    <source>
        <tissue evidence="1">Muscle</tissue>
    </source>
</reference>
<proteinExistence type="predicted"/>
<protein>
    <submittedName>
        <fullName evidence="1">Uncharacterized protein</fullName>
    </submittedName>
</protein>
<dbReference type="Proteomes" id="UP000324222">
    <property type="component" value="Unassembled WGS sequence"/>
</dbReference>
<dbReference type="AlphaFoldDB" id="A0A5B7DCV7"/>
<sequence>MFSDWNFFDFSPFACDPEDADMLITGAHLDAEEPVERTTKLQENNTKCISYCLCDSLFDLLQSDETARPRVFQQQAETQHTSTCPTVHAHAHTHEALSELCDQQEVRQCDQECRK</sequence>
<comment type="caution">
    <text evidence="1">The sequence shown here is derived from an EMBL/GenBank/DDBJ whole genome shotgun (WGS) entry which is preliminary data.</text>
</comment>
<accession>A0A5B7DCV7</accession>
<gene>
    <name evidence="1" type="ORF">E2C01_012193</name>
</gene>
<name>A0A5B7DCV7_PORTR</name>
<organism evidence="1 2">
    <name type="scientific">Portunus trituberculatus</name>
    <name type="common">Swimming crab</name>
    <name type="synonym">Neptunus trituberculatus</name>
    <dbReference type="NCBI Taxonomy" id="210409"/>
    <lineage>
        <taxon>Eukaryota</taxon>
        <taxon>Metazoa</taxon>
        <taxon>Ecdysozoa</taxon>
        <taxon>Arthropoda</taxon>
        <taxon>Crustacea</taxon>
        <taxon>Multicrustacea</taxon>
        <taxon>Malacostraca</taxon>
        <taxon>Eumalacostraca</taxon>
        <taxon>Eucarida</taxon>
        <taxon>Decapoda</taxon>
        <taxon>Pleocyemata</taxon>
        <taxon>Brachyura</taxon>
        <taxon>Eubrachyura</taxon>
        <taxon>Portunoidea</taxon>
        <taxon>Portunidae</taxon>
        <taxon>Portuninae</taxon>
        <taxon>Portunus</taxon>
    </lineage>
</organism>
<dbReference type="EMBL" id="VSRR010000757">
    <property type="protein sequence ID" value="MPC19282.1"/>
    <property type="molecule type" value="Genomic_DNA"/>
</dbReference>